<dbReference type="AlphaFoldDB" id="A0A9P3GMU0"/>
<gene>
    <name evidence="1" type="ORF">PsYK624_138570</name>
</gene>
<name>A0A9P3GMU0_9APHY</name>
<keyword evidence="2" id="KW-1185">Reference proteome</keyword>
<evidence type="ECO:0000313" key="1">
    <source>
        <dbReference type="EMBL" id="GJE97636.1"/>
    </source>
</evidence>
<dbReference type="Proteomes" id="UP000703269">
    <property type="component" value="Unassembled WGS sequence"/>
</dbReference>
<comment type="caution">
    <text evidence="1">The sequence shown here is derived from an EMBL/GenBank/DDBJ whole genome shotgun (WGS) entry which is preliminary data.</text>
</comment>
<dbReference type="EMBL" id="BPQB01000074">
    <property type="protein sequence ID" value="GJE97636.1"/>
    <property type="molecule type" value="Genomic_DNA"/>
</dbReference>
<reference evidence="1 2" key="1">
    <citation type="submission" date="2021-08" db="EMBL/GenBank/DDBJ databases">
        <title>Draft Genome Sequence of Phanerochaete sordida strain YK-624.</title>
        <authorList>
            <person name="Mori T."/>
            <person name="Dohra H."/>
            <person name="Suzuki T."/>
            <person name="Kawagishi H."/>
            <person name="Hirai H."/>
        </authorList>
    </citation>
    <scope>NUCLEOTIDE SEQUENCE [LARGE SCALE GENOMIC DNA]</scope>
    <source>
        <strain evidence="1 2">YK-624</strain>
    </source>
</reference>
<evidence type="ECO:0000313" key="2">
    <source>
        <dbReference type="Proteomes" id="UP000703269"/>
    </source>
</evidence>
<protein>
    <submittedName>
        <fullName evidence="1">Uncharacterized protein</fullName>
    </submittedName>
</protein>
<sequence length="79" mass="8217">MLMLGRNLDAHAPAEPAGDATAAALLAARADIGAPSDSSHQCLQGRECYAGSLLFTTAACARAERVHAPEVLWDAPEDE</sequence>
<accession>A0A9P3GMU0</accession>
<organism evidence="1 2">
    <name type="scientific">Phanerochaete sordida</name>
    <dbReference type="NCBI Taxonomy" id="48140"/>
    <lineage>
        <taxon>Eukaryota</taxon>
        <taxon>Fungi</taxon>
        <taxon>Dikarya</taxon>
        <taxon>Basidiomycota</taxon>
        <taxon>Agaricomycotina</taxon>
        <taxon>Agaricomycetes</taxon>
        <taxon>Polyporales</taxon>
        <taxon>Phanerochaetaceae</taxon>
        <taxon>Phanerochaete</taxon>
    </lineage>
</organism>
<proteinExistence type="predicted"/>